<sequence length="105" mass="11926">GREYTRVDDPGNSERPSDDGTNLQETSLLRSMVESFKAYFLPRITWPASILRTQFSVNTVLGSVFMGLLTSWVIFHSLQVNLLSQRFLFQGGDCGVLVFHMIFFS</sequence>
<proteinExistence type="predicted"/>
<gene>
    <name evidence="3" type="ORF">GOODEAATRI_004655</name>
</gene>
<feature type="region of interest" description="Disordered" evidence="1">
    <location>
        <begin position="1"/>
        <end position="22"/>
    </location>
</feature>
<keyword evidence="2" id="KW-1133">Transmembrane helix</keyword>
<feature type="transmembrane region" description="Helical" evidence="2">
    <location>
        <begin position="55"/>
        <end position="75"/>
    </location>
</feature>
<evidence type="ECO:0000313" key="4">
    <source>
        <dbReference type="Proteomes" id="UP001476798"/>
    </source>
</evidence>
<feature type="transmembrane region" description="Helical" evidence="2">
    <location>
        <begin position="87"/>
        <end position="104"/>
    </location>
</feature>
<evidence type="ECO:0000313" key="3">
    <source>
        <dbReference type="EMBL" id="MEQ2160944.1"/>
    </source>
</evidence>
<reference evidence="3 4" key="1">
    <citation type="submission" date="2021-06" db="EMBL/GenBank/DDBJ databases">
        <authorList>
            <person name="Palmer J.M."/>
        </authorList>
    </citation>
    <scope>NUCLEOTIDE SEQUENCE [LARGE SCALE GENOMIC DNA]</scope>
    <source>
        <strain evidence="3 4">GA_2019</strain>
        <tissue evidence="3">Muscle</tissue>
    </source>
</reference>
<keyword evidence="2" id="KW-0472">Membrane</keyword>
<keyword evidence="4" id="KW-1185">Reference proteome</keyword>
<keyword evidence="2" id="KW-0812">Transmembrane</keyword>
<feature type="non-terminal residue" evidence="3">
    <location>
        <position position="1"/>
    </location>
</feature>
<accession>A0ABV0MPB7</accession>
<dbReference type="EMBL" id="JAHRIO010010196">
    <property type="protein sequence ID" value="MEQ2160944.1"/>
    <property type="molecule type" value="Genomic_DNA"/>
</dbReference>
<protein>
    <submittedName>
        <fullName evidence="3">Uncharacterized protein</fullName>
    </submittedName>
</protein>
<evidence type="ECO:0000256" key="1">
    <source>
        <dbReference type="SAM" id="MobiDB-lite"/>
    </source>
</evidence>
<comment type="caution">
    <text evidence="3">The sequence shown here is derived from an EMBL/GenBank/DDBJ whole genome shotgun (WGS) entry which is preliminary data.</text>
</comment>
<organism evidence="3 4">
    <name type="scientific">Goodea atripinnis</name>
    <dbReference type="NCBI Taxonomy" id="208336"/>
    <lineage>
        <taxon>Eukaryota</taxon>
        <taxon>Metazoa</taxon>
        <taxon>Chordata</taxon>
        <taxon>Craniata</taxon>
        <taxon>Vertebrata</taxon>
        <taxon>Euteleostomi</taxon>
        <taxon>Actinopterygii</taxon>
        <taxon>Neopterygii</taxon>
        <taxon>Teleostei</taxon>
        <taxon>Neoteleostei</taxon>
        <taxon>Acanthomorphata</taxon>
        <taxon>Ovalentaria</taxon>
        <taxon>Atherinomorphae</taxon>
        <taxon>Cyprinodontiformes</taxon>
        <taxon>Goodeidae</taxon>
        <taxon>Goodea</taxon>
    </lineage>
</organism>
<name>A0ABV0MPB7_9TELE</name>
<evidence type="ECO:0000256" key="2">
    <source>
        <dbReference type="SAM" id="Phobius"/>
    </source>
</evidence>
<dbReference type="Proteomes" id="UP001476798">
    <property type="component" value="Unassembled WGS sequence"/>
</dbReference>